<sequence length="158" mass="17039">MVQIMCEMLSKEKFVQISYITFFILQFLFVVSTTCAKKKGNKKGKKQKKLATSSRRDASSSSQISRAAKKKSSAAVISAKSSSKKTQKSGIRGASQISGAQSPAAPGAQDAAGGGVSAYQPPPYHERPRHPGFEAPIEDTEENKTEYQVNGFADAENF</sequence>
<dbReference type="OrthoDB" id="5875967at2759"/>
<feature type="transmembrane region" description="Helical" evidence="2">
    <location>
        <begin position="17"/>
        <end position="36"/>
    </location>
</feature>
<evidence type="ECO:0000313" key="3">
    <source>
        <dbReference type="EMBL" id="CAI5450580.1"/>
    </source>
</evidence>
<gene>
    <name evidence="3" type="ORF">CAMP_LOCUS13217</name>
</gene>
<evidence type="ECO:0000256" key="2">
    <source>
        <dbReference type="SAM" id="Phobius"/>
    </source>
</evidence>
<dbReference type="AlphaFoldDB" id="A0A9P1N431"/>
<feature type="region of interest" description="Disordered" evidence="1">
    <location>
        <begin position="40"/>
        <end position="158"/>
    </location>
</feature>
<dbReference type="EMBL" id="CANHGI010000005">
    <property type="protein sequence ID" value="CAI5450580.1"/>
    <property type="molecule type" value="Genomic_DNA"/>
</dbReference>
<organism evidence="3 4">
    <name type="scientific">Caenorhabditis angaria</name>
    <dbReference type="NCBI Taxonomy" id="860376"/>
    <lineage>
        <taxon>Eukaryota</taxon>
        <taxon>Metazoa</taxon>
        <taxon>Ecdysozoa</taxon>
        <taxon>Nematoda</taxon>
        <taxon>Chromadorea</taxon>
        <taxon>Rhabditida</taxon>
        <taxon>Rhabditina</taxon>
        <taxon>Rhabditomorpha</taxon>
        <taxon>Rhabditoidea</taxon>
        <taxon>Rhabditidae</taxon>
        <taxon>Peloderinae</taxon>
        <taxon>Caenorhabditis</taxon>
    </lineage>
</organism>
<proteinExistence type="predicted"/>
<keyword evidence="4" id="KW-1185">Reference proteome</keyword>
<comment type="caution">
    <text evidence="3">The sequence shown here is derived from an EMBL/GenBank/DDBJ whole genome shotgun (WGS) entry which is preliminary data.</text>
</comment>
<evidence type="ECO:0000313" key="4">
    <source>
        <dbReference type="Proteomes" id="UP001152747"/>
    </source>
</evidence>
<keyword evidence="2" id="KW-0472">Membrane</keyword>
<dbReference type="Proteomes" id="UP001152747">
    <property type="component" value="Unassembled WGS sequence"/>
</dbReference>
<keyword evidence="2" id="KW-0812">Transmembrane</keyword>
<feature type="compositionally biased region" description="Basic residues" evidence="1">
    <location>
        <begin position="40"/>
        <end position="49"/>
    </location>
</feature>
<reference evidence="3" key="1">
    <citation type="submission" date="2022-11" db="EMBL/GenBank/DDBJ databases">
        <authorList>
            <person name="Kikuchi T."/>
        </authorList>
    </citation>
    <scope>NUCLEOTIDE SEQUENCE</scope>
    <source>
        <strain evidence="3">PS1010</strain>
    </source>
</reference>
<feature type="compositionally biased region" description="Low complexity" evidence="1">
    <location>
        <begin position="98"/>
        <end position="111"/>
    </location>
</feature>
<accession>A0A9P1N431</accession>
<protein>
    <submittedName>
        <fullName evidence="3">Uncharacterized protein</fullName>
    </submittedName>
</protein>
<name>A0A9P1N431_9PELO</name>
<keyword evidence="2" id="KW-1133">Transmembrane helix</keyword>
<evidence type="ECO:0000256" key="1">
    <source>
        <dbReference type="SAM" id="MobiDB-lite"/>
    </source>
</evidence>